<dbReference type="AlphaFoldDB" id="A0A4R7RLL4"/>
<reference evidence="4 5" key="1">
    <citation type="submission" date="2019-03" db="EMBL/GenBank/DDBJ databases">
        <title>Genomic Encyclopedia of Archaeal and Bacterial Type Strains, Phase II (KMG-II): from individual species to whole genera.</title>
        <authorList>
            <person name="Goeker M."/>
        </authorList>
    </citation>
    <scope>NUCLEOTIDE SEQUENCE [LARGE SCALE GENOMIC DNA]</scope>
    <source>
        <strain evidence="4 5">ATCC 25309</strain>
    </source>
</reference>
<comment type="caution">
    <text evidence="4">The sequence shown here is derived from an EMBL/GenBank/DDBJ whole genome shotgun (WGS) entry which is preliminary data.</text>
</comment>
<feature type="transmembrane region" description="Helical" evidence="2">
    <location>
        <begin position="46"/>
        <end position="67"/>
    </location>
</feature>
<dbReference type="PANTHER" id="PTHR43476">
    <property type="entry name" value="3-(3-HYDROXY-PHENYL)PROPIONATE/3-HYDROXYCINNAMIC ACID HYDROXYLASE"/>
    <property type="match status" value="1"/>
</dbReference>
<protein>
    <submittedName>
        <fullName evidence="4">2-polyprenyl-6-methoxyphenol hydroxylase-like FAD-dependent oxidoreductase</fullName>
    </submittedName>
</protein>
<gene>
    <name evidence="4" type="ORF">EI77_03911</name>
</gene>
<evidence type="ECO:0000313" key="5">
    <source>
        <dbReference type="Proteomes" id="UP000295662"/>
    </source>
</evidence>
<feature type="transmembrane region" description="Helical" evidence="2">
    <location>
        <begin position="88"/>
        <end position="108"/>
    </location>
</feature>
<sequence>MMYTPAQRWVALAYGLVSHTLFLAAVGVMFVSLYEGLHLSLLHLHGWAAAVGDVILVLQFGLGHSLLLSDQGRRWLARMAPLGLGRELSTTVFAGLASLQLLITFLLWSSSKVLWAAPEGWVKGGLSVLYGISWLLLAKSMSDAGLDVQVGSIGWHSVWRGHAPVFRPFARTGLFRYSRQPIYSSFTLILWTAPVWTPDHLLIAMLWTLYCVGAPVWKEKRYLRFYGQAYARYQAVVPYWFPGRKGRDMSFPTEPSIPAVHDAEVIVIGGGPVGMALACLLGGRGVRVLVVEKRGALPSHSQAIGITPPTLAILSELGLDEAFIGQGLPIHDCHVHGESGALGIASFRQIPGQYPFILSLPQQISMRLLADKLALYPSVKMLRGVEVVSVEQTGDAVTVGLKDEAGVITIRSAAYAVGCDGHRSRVRDLLRMRSRRYDYGHHFVMGDFQDRTALGGEAHLFFTAQGAVESFPLPGGLRRWIVQTKQPEAEPPAGFISEVVRMRSGHIIAPEDQVNQSAFSPWRLDCEQLYDGRVILCGDAAHVMSPIGGQGMNTGFADAEFAALMLHAILRQGQQAGPWLAEYDRCRRKASNTAATRAALGMGLGTWRGKGMSWLRDRLLRHLILRGPMAGIVGPWFAMMTIPFNRAAKSRFVATYMTGNCTEKSQPESRLAFQEESQG</sequence>
<feature type="transmembrane region" description="Helical" evidence="2">
    <location>
        <begin position="12"/>
        <end position="34"/>
    </location>
</feature>
<keyword evidence="2" id="KW-1133">Transmembrane helix</keyword>
<dbReference type="SUPFAM" id="SSF51905">
    <property type="entry name" value="FAD/NAD(P)-binding domain"/>
    <property type="match status" value="1"/>
</dbReference>
<evidence type="ECO:0000256" key="2">
    <source>
        <dbReference type="SAM" id="Phobius"/>
    </source>
</evidence>
<dbReference type="EMBL" id="SOCA01000009">
    <property type="protein sequence ID" value="TDU66172.1"/>
    <property type="molecule type" value="Genomic_DNA"/>
</dbReference>
<organism evidence="4 5">
    <name type="scientific">Prosthecobacter fusiformis</name>
    <dbReference type="NCBI Taxonomy" id="48464"/>
    <lineage>
        <taxon>Bacteria</taxon>
        <taxon>Pseudomonadati</taxon>
        <taxon>Verrucomicrobiota</taxon>
        <taxon>Verrucomicrobiia</taxon>
        <taxon>Verrucomicrobiales</taxon>
        <taxon>Verrucomicrobiaceae</taxon>
        <taxon>Prosthecobacter</taxon>
    </lineage>
</organism>
<dbReference type="GO" id="GO:0071949">
    <property type="term" value="F:FAD binding"/>
    <property type="evidence" value="ECO:0007669"/>
    <property type="project" value="InterPro"/>
</dbReference>
<dbReference type="GO" id="GO:0019622">
    <property type="term" value="P:3-(3-hydroxy)phenylpropionate catabolic process"/>
    <property type="evidence" value="ECO:0007669"/>
    <property type="project" value="TreeGrafter"/>
</dbReference>
<keyword evidence="2" id="KW-0472">Membrane</keyword>
<feature type="domain" description="FAD-binding" evidence="3">
    <location>
        <begin position="263"/>
        <end position="596"/>
    </location>
</feature>
<name>A0A4R7RLL4_9BACT</name>
<evidence type="ECO:0000256" key="1">
    <source>
        <dbReference type="ARBA" id="ARBA00023002"/>
    </source>
</evidence>
<keyword evidence="2" id="KW-0812">Transmembrane</keyword>
<dbReference type="InterPro" id="IPR002938">
    <property type="entry name" value="FAD-bd"/>
</dbReference>
<dbReference type="InterPro" id="IPR050631">
    <property type="entry name" value="PheA/TfdB_FAD_monoxygenase"/>
</dbReference>
<dbReference type="Pfam" id="PF01494">
    <property type="entry name" value="FAD_binding_3"/>
    <property type="match status" value="1"/>
</dbReference>
<dbReference type="Gene3D" id="1.20.120.1630">
    <property type="match status" value="1"/>
</dbReference>
<dbReference type="Gene3D" id="3.30.70.2450">
    <property type="match status" value="1"/>
</dbReference>
<keyword evidence="1" id="KW-0560">Oxidoreductase</keyword>
<proteinExistence type="predicted"/>
<dbReference type="PRINTS" id="PR00420">
    <property type="entry name" value="RNGMNOXGNASE"/>
</dbReference>
<dbReference type="Gene3D" id="3.50.50.60">
    <property type="entry name" value="FAD/NAD(P)-binding domain"/>
    <property type="match status" value="1"/>
</dbReference>
<dbReference type="Proteomes" id="UP000295662">
    <property type="component" value="Unassembled WGS sequence"/>
</dbReference>
<dbReference type="InterPro" id="IPR036188">
    <property type="entry name" value="FAD/NAD-bd_sf"/>
</dbReference>
<keyword evidence="5" id="KW-1185">Reference proteome</keyword>
<dbReference type="GO" id="GO:0008688">
    <property type="term" value="F:3-(3-hydroxyphenyl)propionate hydroxylase activity"/>
    <property type="evidence" value="ECO:0007669"/>
    <property type="project" value="TreeGrafter"/>
</dbReference>
<evidence type="ECO:0000313" key="4">
    <source>
        <dbReference type="EMBL" id="TDU66172.1"/>
    </source>
</evidence>
<dbReference type="PANTHER" id="PTHR43476:SF3">
    <property type="entry name" value="FAD-BINDING MONOOXYGENASE"/>
    <property type="match status" value="1"/>
</dbReference>
<evidence type="ECO:0000259" key="3">
    <source>
        <dbReference type="Pfam" id="PF01494"/>
    </source>
</evidence>
<accession>A0A4R7RLL4</accession>